<sequence>MVRYSLDPKSPSRHGTAQAIKGMHIGKANKYLRDVAVKHQRVPSRRYNGGVGCCAVWTWTLWSSKSLCHIKMILTEKEQIVSKPEEEVARKKKVSQKKLTGVKKKNKKNETSQSVVFCSSTLFSCYKLHLEESATGLLAERQ</sequence>
<dbReference type="GeneTree" id="ENSGT00950000183010"/>
<accession>A0A3P8UWE9</accession>
<dbReference type="PANTHER" id="PTHR11593">
    <property type="entry name" value="60S RIBOSOMAL PROTEIN L17"/>
    <property type="match status" value="1"/>
</dbReference>
<dbReference type="InterPro" id="IPR036394">
    <property type="entry name" value="Ribosomal_uL22_sf"/>
</dbReference>
<dbReference type="AlphaFoldDB" id="A0A3P8UWE9"/>
<evidence type="ECO:0000313" key="3">
    <source>
        <dbReference type="Proteomes" id="UP000265120"/>
    </source>
</evidence>
<dbReference type="GO" id="GO:0003735">
    <property type="term" value="F:structural constituent of ribosome"/>
    <property type="evidence" value="ECO:0007669"/>
    <property type="project" value="InterPro"/>
</dbReference>
<evidence type="ECO:0000313" key="2">
    <source>
        <dbReference type="Ensembl" id="ENSCSEP00000007513.1"/>
    </source>
</evidence>
<protein>
    <submittedName>
        <fullName evidence="2">Ribosomal protein L17</fullName>
    </submittedName>
</protein>
<proteinExistence type="predicted"/>
<feature type="compositionally biased region" description="Basic residues" evidence="1">
    <location>
        <begin position="91"/>
        <end position="107"/>
    </location>
</feature>
<organism evidence="2 3">
    <name type="scientific">Cynoglossus semilaevis</name>
    <name type="common">Tongue sole</name>
    <dbReference type="NCBI Taxonomy" id="244447"/>
    <lineage>
        <taxon>Eukaryota</taxon>
        <taxon>Metazoa</taxon>
        <taxon>Chordata</taxon>
        <taxon>Craniata</taxon>
        <taxon>Vertebrata</taxon>
        <taxon>Euteleostomi</taxon>
        <taxon>Actinopterygii</taxon>
        <taxon>Neopterygii</taxon>
        <taxon>Teleostei</taxon>
        <taxon>Neoteleostei</taxon>
        <taxon>Acanthomorphata</taxon>
        <taxon>Carangaria</taxon>
        <taxon>Pleuronectiformes</taxon>
        <taxon>Pleuronectoidei</taxon>
        <taxon>Cynoglossidae</taxon>
        <taxon>Cynoglossinae</taxon>
        <taxon>Cynoglossus</taxon>
    </lineage>
</organism>
<dbReference type="SUPFAM" id="SSF54843">
    <property type="entry name" value="Ribosomal protein L22"/>
    <property type="match status" value="1"/>
</dbReference>
<dbReference type="PANTHER" id="PTHR11593:SF10">
    <property type="entry name" value="60S RIBOSOMAL PROTEIN L17"/>
    <property type="match status" value="1"/>
</dbReference>
<dbReference type="Ensembl" id="ENSCSET00000007592.1">
    <property type="protein sequence ID" value="ENSCSEP00000007513.1"/>
    <property type="gene ID" value="ENSCSEG00000004760.1"/>
</dbReference>
<reference evidence="2" key="2">
    <citation type="submission" date="2025-08" db="UniProtKB">
        <authorList>
            <consortium name="Ensembl"/>
        </authorList>
    </citation>
    <scope>IDENTIFICATION</scope>
</reference>
<dbReference type="Proteomes" id="UP000265120">
    <property type="component" value="Chromosome 1"/>
</dbReference>
<feature type="region of interest" description="Disordered" evidence="1">
    <location>
        <begin position="91"/>
        <end position="110"/>
    </location>
</feature>
<evidence type="ECO:0000256" key="1">
    <source>
        <dbReference type="SAM" id="MobiDB-lite"/>
    </source>
</evidence>
<reference evidence="2" key="3">
    <citation type="submission" date="2025-09" db="UniProtKB">
        <authorList>
            <consortium name="Ensembl"/>
        </authorList>
    </citation>
    <scope>IDENTIFICATION</scope>
</reference>
<name>A0A3P8UWE9_CYNSE</name>
<keyword evidence="3" id="KW-1185">Reference proteome</keyword>
<dbReference type="GO" id="GO:0022625">
    <property type="term" value="C:cytosolic large ribosomal subunit"/>
    <property type="evidence" value="ECO:0007669"/>
    <property type="project" value="TreeGrafter"/>
</dbReference>
<dbReference type="InterPro" id="IPR005721">
    <property type="entry name" value="Ribosomal_uL22_euk/arc"/>
</dbReference>
<reference evidence="2 3" key="1">
    <citation type="journal article" date="2014" name="Nat. Genet.">
        <title>Whole-genome sequence of a flatfish provides insights into ZW sex chromosome evolution and adaptation to a benthic lifestyle.</title>
        <authorList>
            <person name="Chen S."/>
            <person name="Zhang G."/>
            <person name="Shao C."/>
            <person name="Huang Q."/>
            <person name="Liu G."/>
            <person name="Zhang P."/>
            <person name="Song W."/>
            <person name="An N."/>
            <person name="Chalopin D."/>
            <person name="Volff J.N."/>
            <person name="Hong Y."/>
            <person name="Li Q."/>
            <person name="Sha Z."/>
            <person name="Zhou H."/>
            <person name="Xie M."/>
            <person name="Yu Q."/>
            <person name="Liu Y."/>
            <person name="Xiang H."/>
            <person name="Wang N."/>
            <person name="Wu K."/>
            <person name="Yang C."/>
            <person name="Zhou Q."/>
            <person name="Liao X."/>
            <person name="Yang L."/>
            <person name="Hu Q."/>
            <person name="Zhang J."/>
            <person name="Meng L."/>
            <person name="Jin L."/>
            <person name="Tian Y."/>
            <person name="Lian J."/>
            <person name="Yang J."/>
            <person name="Miao G."/>
            <person name="Liu S."/>
            <person name="Liang Z."/>
            <person name="Yan F."/>
            <person name="Li Y."/>
            <person name="Sun B."/>
            <person name="Zhang H."/>
            <person name="Zhang J."/>
            <person name="Zhu Y."/>
            <person name="Du M."/>
            <person name="Zhao Y."/>
            <person name="Schartl M."/>
            <person name="Tang Q."/>
            <person name="Wang J."/>
        </authorList>
    </citation>
    <scope>NUCLEOTIDE SEQUENCE</scope>
</reference>
<dbReference type="Gene3D" id="3.90.470.10">
    <property type="entry name" value="Ribosomal protein L22/L17"/>
    <property type="match status" value="1"/>
</dbReference>
<dbReference type="GO" id="GO:0002181">
    <property type="term" value="P:cytoplasmic translation"/>
    <property type="evidence" value="ECO:0007669"/>
    <property type="project" value="TreeGrafter"/>
</dbReference>